<keyword evidence="4" id="KW-1133">Transmembrane helix</keyword>
<dbReference type="FunFam" id="3.40.30.10:FF:000013">
    <property type="entry name" value="Blast:Protein SCO1 homolog, mitochondrial"/>
    <property type="match status" value="1"/>
</dbReference>
<evidence type="ECO:0000256" key="4">
    <source>
        <dbReference type="SAM" id="Phobius"/>
    </source>
</evidence>
<evidence type="ECO:0000256" key="3">
    <source>
        <dbReference type="PIRSR" id="PIRSR603782-2"/>
    </source>
</evidence>
<dbReference type="VEuPathDB" id="FungiDB:yc1106_10090"/>
<dbReference type="Gene3D" id="3.40.30.10">
    <property type="entry name" value="Glutaredoxin"/>
    <property type="match status" value="1"/>
</dbReference>
<evidence type="ECO:0000256" key="5">
    <source>
        <dbReference type="SAM" id="SignalP"/>
    </source>
</evidence>
<feature type="binding site" evidence="2">
    <location>
        <position position="392"/>
    </location>
    <ligand>
        <name>Cu cation</name>
        <dbReference type="ChEBI" id="CHEBI:23378"/>
    </ligand>
</feature>
<evidence type="ECO:0000256" key="1">
    <source>
        <dbReference type="ARBA" id="ARBA00010996"/>
    </source>
</evidence>
<keyword evidence="5" id="KW-0732">Signal</keyword>
<dbReference type="Pfam" id="PF02630">
    <property type="entry name" value="SCO1-SenC"/>
    <property type="match status" value="1"/>
</dbReference>
<dbReference type="OrthoDB" id="270009at2759"/>
<feature type="chain" id="PRO_5040387010" description="Thioredoxin domain-containing protein" evidence="5">
    <location>
        <begin position="18"/>
        <end position="440"/>
    </location>
</feature>
<keyword evidence="2" id="KW-0479">Metal-binding</keyword>
<dbReference type="SUPFAM" id="SSF52833">
    <property type="entry name" value="Thioredoxin-like"/>
    <property type="match status" value="1"/>
</dbReference>
<evidence type="ECO:0000313" key="7">
    <source>
        <dbReference type="Proteomes" id="UP001056012"/>
    </source>
</evidence>
<name>A0A9Q8ZIU7_CURCL</name>
<keyword evidence="2" id="KW-0186">Copper</keyword>
<dbReference type="EMBL" id="CP089281">
    <property type="protein sequence ID" value="USP82816.1"/>
    <property type="molecule type" value="Genomic_DNA"/>
</dbReference>
<dbReference type="PANTHER" id="PTHR12151:SF5">
    <property type="entry name" value="AT19154P"/>
    <property type="match status" value="1"/>
</dbReference>
<keyword evidence="7" id="KW-1185">Reference proteome</keyword>
<reference evidence="6" key="1">
    <citation type="submission" date="2021-12" db="EMBL/GenBank/DDBJ databases">
        <title>Curvularia clavata genome.</title>
        <authorList>
            <person name="Cao Y."/>
        </authorList>
    </citation>
    <scope>NUCLEOTIDE SEQUENCE</scope>
    <source>
        <strain evidence="6">Yc1106</strain>
    </source>
</reference>
<dbReference type="GO" id="GO:0033617">
    <property type="term" value="P:mitochondrial respiratory chain complex IV assembly"/>
    <property type="evidence" value="ECO:0007669"/>
    <property type="project" value="TreeGrafter"/>
</dbReference>
<dbReference type="GO" id="GO:0005739">
    <property type="term" value="C:mitochondrion"/>
    <property type="evidence" value="ECO:0007669"/>
    <property type="project" value="GOC"/>
</dbReference>
<dbReference type="InterPro" id="IPR036249">
    <property type="entry name" value="Thioredoxin-like_sf"/>
</dbReference>
<dbReference type="CDD" id="cd02968">
    <property type="entry name" value="SCO"/>
    <property type="match status" value="1"/>
</dbReference>
<sequence length="440" mass="49191">MLIKNWIFFAFLGASSAFIIPDGTEDGVYEHHVDANGLDVHIKIADATDYSESHLSAKTEVPDSVRSLHRRSEGVKCGASANMNRGDTDWANADLDRQCNTYGATKPRHNYYAISGNVVAFFCNFSDLRWAQCSSSERQRNLKNPSITTVSQRTFTSSTRNVSATSRNATALNTTCLKELQRSQIGVGKTASSSQRQMRAFSQSASRSKLKTIDQIRARNKGGPFNLTAAVLFVAAGGGLWAYFTYEKERMARKRIAEQTKGIGKPKVGGPFQLVDQNGNPFSNVDMLGKYSLVYFGFTHCPDICPDELDKMALMYDKVVAECGNVILPIMITCDPARDNPKVLKEYLAEFHPDFIGLTGDYEQIKSTCKAYRVYFSTPNNVKPGQDYLVDHSIYFYLMDPEGDFVEAIGRNFTADQAAKVISDHIKDWEKPLKKETRWD</sequence>
<feature type="signal peptide" evidence="5">
    <location>
        <begin position="1"/>
        <end position="17"/>
    </location>
</feature>
<feature type="binding site" evidence="2">
    <location>
        <position position="305"/>
    </location>
    <ligand>
        <name>Cu cation</name>
        <dbReference type="ChEBI" id="CHEBI:23378"/>
    </ligand>
</feature>
<feature type="binding site" evidence="2">
    <location>
        <position position="301"/>
    </location>
    <ligand>
        <name>Cu cation</name>
        <dbReference type="ChEBI" id="CHEBI:23378"/>
    </ligand>
</feature>
<dbReference type="InterPro" id="IPR003782">
    <property type="entry name" value="SCO1/SenC"/>
</dbReference>
<keyword evidence="4" id="KW-0812">Transmembrane</keyword>
<feature type="transmembrane region" description="Helical" evidence="4">
    <location>
        <begin position="225"/>
        <end position="246"/>
    </location>
</feature>
<dbReference type="GO" id="GO:0045454">
    <property type="term" value="P:cell redox homeostasis"/>
    <property type="evidence" value="ECO:0007669"/>
    <property type="project" value="UniProtKB-ARBA"/>
</dbReference>
<keyword evidence="4" id="KW-0472">Membrane</keyword>
<protein>
    <recommendedName>
        <fullName evidence="8">Thioredoxin domain-containing protein</fullName>
    </recommendedName>
</protein>
<comment type="similarity">
    <text evidence="1">Belongs to the SCO1/2 family.</text>
</comment>
<dbReference type="GO" id="GO:0005507">
    <property type="term" value="F:copper ion binding"/>
    <property type="evidence" value="ECO:0007669"/>
    <property type="project" value="UniProtKB-ARBA"/>
</dbReference>
<dbReference type="Proteomes" id="UP001056012">
    <property type="component" value="Chromosome 8"/>
</dbReference>
<accession>A0A9Q8ZIU7</accession>
<evidence type="ECO:0000256" key="2">
    <source>
        <dbReference type="PIRSR" id="PIRSR603782-1"/>
    </source>
</evidence>
<gene>
    <name evidence="6" type="ORF">yc1106_10090</name>
</gene>
<evidence type="ECO:0000313" key="6">
    <source>
        <dbReference type="EMBL" id="USP82816.1"/>
    </source>
</evidence>
<dbReference type="PANTHER" id="PTHR12151">
    <property type="entry name" value="ELECTRON TRANSPORT PROTIN SCO1/SENC FAMILY MEMBER"/>
    <property type="match status" value="1"/>
</dbReference>
<dbReference type="AlphaFoldDB" id="A0A9Q8ZIU7"/>
<evidence type="ECO:0008006" key="8">
    <source>
        <dbReference type="Google" id="ProtNLM"/>
    </source>
</evidence>
<proteinExistence type="inferred from homology"/>
<feature type="disulfide bond" description="Redox-active" evidence="3">
    <location>
        <begin position="301"/>
        <end position="305"/>
    </location>
</feature>
<organism evidence="6 7">
    <name type="scientific">Curvularia clavata</name>
    <dbReference type="NCBI Taxonomy" id="95742"/>
    <lineage>
        <taxon>Eukaryota</taxon>
        <taxon>Fungi</taxon>
        <taxon>Dikarya</taxon>
        <taxon>Ascomycota</taxon>
        <taxon>Pezizomycotina</taxon>
        <taxon>Dothideomycetes</taxon>
        <taxon>Pleosporomycetidae</taxon>
        <taxon>Pleosporales</taxon>
        <taxon>Pleosporineae</taxon>
        <taxon>Pleosporaceae</taxon>
        <taxon>Curvularia</taxon>
    </lineage>
</organism>
<keyword evidence="3" id="KW-1015">Disulfide bond</keyword>